<gene>
    <name evidence="7" type="ORF">KS407_05450</name>
</gene>
<dbReference type="InterPro" id="IPR058636">
    <property type="entry name" value="Beta-barrel_YknX"/>
</dbReference>
<keyword evidence="8" id="KW-1185">Reference proteome</keyword>
<sequence>MKINGKKSMLGLVMLLLTVLIIGCNNETDASGEESNANENEDPTFPVEVNEVHTGVLTSELNVSGNIMAAKHMPVIAFMNAEVVAVHVENGDTVEKGDVLIELDATDMELNLAQAQAGLDAAKANLQSAESMRDQGIKQAEMQLNQARDMYDMVKEAREKAESISTNNSQSSADREKGEEGLDFDISAITEEMEALMENLLVSSTAPSEADERQARTAVRQAEMGLEQAKGSDQIKAAEASVRQAEISVEMAKNQQSNAVVTAPMSGQITNFNVVEGELVSPQAPIMQLVQMDEPVVNISVNESLLPNIEVGQEVTVEVPTFNQRYEGVIKHIGIMPGEQSRAYPVEVSISEPEDNLRVGMHAKVMIHTGKSAEEVLVPIRAVLEENGERVVYVTTDGESAERRVISIGNESSEWYAVERGLEEGELIIVNGNHQLFDGALINVRNGDQFNLGE</sequence>
<accession>A0ABS6JQR0</accession>
<comment type="caution">
    <text evidence="7">The sequence shown here is derived from an EMBL/GenBank/DDBJ whole genome shotgun (WGS) entry which is preliminary data.</text>
</comment>
<feature type="domain" description="YknX-like beta-barrel" evidence="6">
    <location>
        <begin position="298"/>
        <end position="367"/>
    </location>
</feature>
<feature type="region of interest" description="Disordered" evidence="2">
    <location>
        <begin position="157"/>
        <end position="179"/>
    </location>
</feature>
<dbReference type="InterPro" id="IPR058625">
    <property type="entry name" value="MdtA-like_BSH"/>
</dbReference>
<feature type="compositionally biased region" description="Polar residues" evidence="2">
    <location>
        <begin position="163"/>
        <end position="172"/>
    </location>
</feature>
<keyword evidence="3" id="KW-0732">Signal</keyword>
<evidence type="ECO:0000259" key="6">
    <source>
        <dbReference type="Pfam" id="PF25990"/>
    </source>
</evidence>
<feature type="signal peptide" evidence="3">
    <location>
        <begin position="1"/>
        <end position="30"/>
    </location>
</feature>
<dbReference type="Pfam" id="PF25917">
    <property type="entry name" value="BSH_RND"/>
    <property type="match status" value="1"/>
</dbReference>
<feature type="domain" description="YknX-like C-terminal permuted SH3-like" evidence="5">
    <location>
        <begin position="378"/>
        <end position="443"/>
    </location>
</feature>
<comment type="similarity">
    <text evidence="1">Belongs to the membrane fusion protein (MFP) (TC 8.A.1) family.</text>
</comment>
<feature type="domain" description="Multidrug resistance protein MdtA-like barrel-sandwich hybrid" evidence="4">
    <location>
        <begin position="81"/>
        <end position="282"/>
    </location>
</feature>
<dbReference type="PANTHER" id="PTHR30469:SF15">
    <property type="entry name" value="HLYD FAMILY OF SECRETION PROTEINS"/>
    <property type="match status" value="1"/>
</dbReference>
<dbReference type="RefSeq" id="WP_176371298.1">
    <property type="nucleotide sequence ID" value="NZ_JAHQCR010000023.1"/>
</dbReference>
<dbReference type="Pfam" id="PF25989">
    <property type="entry name" value="YknX_C"/>
    <property type="match status" value="1"/>
</dbReference>
<dbReference type="InterPro" id="IPR058637">
    <property type="entry name" value="YknX-like_C"/>
</dbReference>
<evidence type="ECO:0000256" key="2">
    <source>
        <dbReference type="SAM" id="MobiDB-lite"/>
    </source>
</evidence>
<organism evidence="7 8">
    <name type="scientific">Evansella alkalicola</name>
    <dbReference type="NCBI Taxonomy" id="745819"/>
    <lineage>
        <taxon>Bacteria</taxon>
        <taxon>Bacillati</taxon>
        <taxon>Bacillota</taxon>
        <taxon>Bacilli</taxon>
        <taxon>Bacillales</taxon>
        <taxon>Bacillaceae</taxon>
        <taxon>Evansella</taxon>
    </lineage>
</organism>
<dbReference type="EMBL" id="JAHQCR010000023">
    <property type="protein sequence ID" value="MBU9720893.1"/>
    <property type="molecule type" value="Genomic_DNA"/>
</dbReference>
<dbReference type="PANTHER" id="PTHR30469">
    <property type="entry name" value="MULTIDRUG RESISTANCE PROTEIN MDTA"/>
    <property type="match status" value="1"/>
</dbReference>
<evidence type="ECO:0000313" key="8">
    <source>
        <dbReference type="Proteomes" id="UP000790580"/>
    </source>
</evidence>
<evidence type="ECO:0000313" key="7">
    <source>
        <dbReference type="EMBL" id="MBU9720893.1"/>
    </source>
</evidence>
<evidence type="ECO:0000256" key="1">
    <source>
        <dbReference type="ARBA" id="ARBA00009477"/>
    </source>
</evidence>
<dbReference type="Pfam" id="PF25990">
    <property type="entry name" value="Beta-barrel_YknX"/>
    <property type="match status" value="1"/>
</dbReference>
<dbReference type="PRINTS" id="PR01490">
    <property type="entry name" value="RTXTOXIND"/>
</dbReference>
<dbReference type="Proteomes" id="UP000790580">
    <property type="component" value="Unassembled WGS sequence"/>
</dbReference>
<proteinExistence type="inferred from homology"/>
<dbReference type="Gene3D" id="2.40.30.170">
    <property type="match status" value="1"/>
</dbReference>
<dbReference type="Gene3D" id="2.40.420.20">
    <property type="match status" value="1"/>
</dbReference>
<feature type="chain" id="PRO_5046858830" evidence="3">
    <location>
        <begin position="31"/>
        <end position="454"/>
    </location>
</feature>
<name>A0ABS6JQR0_9BACI</name>
<protein>
    <submittedName>
        <fullName evidence="7">Efflux RND transporter periplasmic adaptor subunit</fullName>
    </submittedName>
</protein>
<dbReference type="SUPFAM" id="SSF111369">
    <property type="entry name" value="HlyD-like secretion proteins"/>
    <property type="match status" value="2"/>
</dbReference>
<dbReference type="Gene3D" id="2.40.50.100">
    <property type="match status" value="2"/>
</dbReference>
<evidence type="ECO:0000256" key="3">
    <source>
        <dbReference type="SAM" id="SignalP"/>
    </source>
</evidence>
<dbReference type="PROSITE" id="PS51257">
    <property type="entry name" value="PROKAR_LIPOPROTEIN"/>
    <property type="match status" value="1"/>
</dbReference>
<dbReference type="NCBIfam" id="TIGR01730">
    <property type="entry name" value="RND_mfp"/>
    <property type="match status" value="1"/>
</dbReference>
<evidence type="ECO:0000259" key="5">
    <source>
        <dbReference type="Pfam" id="PF25989"/>
    </source>
</evidence>
<evidence type="ECO:0000259" key="4">
    <source>
        <dbReference type="Pfam" id="PF25917"/>
    </source>
</evidence>
<reference evidence="7 8" key="1">
    <citation type="submission" date="2021-06" db="EMBL/GenBank/DDBJ databases">
        <title>Bacillus sp. RD4P76, an endophyte from a halophyte.</title>
        <authorList>
            <person name="Sun J.-Q."/>
        </authorList>
    </citation>
    <scope>NUCLEOTIDE SEQUENCE [LARGE SCALE GENOMIC DNA]</scope>
    <source>
        <strain evidence="7 8">JCM 17098</strain>
    </source>
</reference>
<dbReference type="InterPro" id="IPR006143">
    <property type="entry name" value="RND_pump_MFP"/>
</dbReference>